<dbReference type="Proteomes" id="UP001190700">
    <property type="component" value="Unassembled WGS sequence"/>
</dbReference>
<organism evidence="2 3">
    <name type="scientific">Cymbomonas tetramitiformis</name>
    <dbReference type="NCBI Taxonomy" id="36881"/>
    <lineage>
        <taxon>Eukaryota</taxon>
        <taxon>Viridiplantae</taxon>
        <taxon>Chlorophyta</taxon>
        <taxon>Pyramimonadophyceae</taxon>
        <taxon>Pyramimonadales</taxon>
        <taxon>Pyramimonadaceae</taxon>
        <taxon>Cymbomonas</taxon>
    </lineage>
</organism>
<sequence>MRQMMKSRSRHLQGRVTREWALHTTAKRESGARLQHFIRLLQARRQRRVETGVLGWWGSYAQAALSLKRVRSRTSLRQRQRIDRWVMRQWKAWLISKGERHVLKARLGARATARLQRQALREWRARARAVRRHGAASGAEQLQPGEPKGASLKKRAEKGAPLVKLEPSKPSRDGEPPEAARAGGERLQESDRGGSGDSEGGEVHPPQAAGDAMVAMEVGSAAGGWVEECAAPCKRQMLMQQQSMQEWQAAAWRVRRGRRAGERWLQCMLLRAFAVWRGAVEEREEVLLVLGSALELRVQHISTDQALRAWAALLELRWLRHRMLHRAVAMLQRNAVVGCFDCWVEVHREQQRADRAHACATARAIARLRLYFHHLAQAALHAWTSTAVAARRARRLQARTGRRFCGQALTAWAQEALAPCEYDAAVGWSWLSHSVMRQAREKPLRVACGVTALSSLLEGSPGPSKRLSRLLPSFSKGPNDDKSEHAALIALFRTELEKAVATALPPPSPLMSSSFVKAHSDGAVVQIPAE</sequence>
<proteinExistence type="predicted"/>
<feature type="region of interest" description="Disordered" evidence="1">
    <location>
        <begin position="131"/>
        <end position="207"/>
    </location>
</feature>
<evidence type="ECO:0008006" key="4">
    <source>
        <dbReference type="Google" id="ProtNLM"/>
    </source>
</evidence>
<dbReference type="AlphaFoldDB" id="A0AAE0FD00"/>
<name>A0AAE0FD00_9CHLO</name>
<evidence type="ECO:0000256" key="1">
    <source>
        <dbReference type="SAM" id="MobiDB-lite"/>
    </source>
</evidence>
<feature type="compositionally biased region" description="Basic and acidic residues" evidence="1">
    <location>
        <begin position="183"/>
        <end position="194"/>
    </location>
</feature>
<dbReference type="EMBL" id="LGRX02020522">
    <property type="protein sequence ID" value="KAK3257423.1"/>
    <property type="molecule type" value="Genomic_DNA"/>
</dbReference>
<feature type="compositionally biased region" description="Basic and acidic residues" evidence="1">
    <location>
        <begin position="166"/>
        <end position="175"/>
    </location>
</feature>
<reference evidence="2 3" key="1">
    <citation type="journal article" date="2015" name="Genome Biol. Evol.">
        <title>Comparative Genomics of a Bacterivorous Green Alga Reveals Evolutionary Causalities and Consequences of Phago-Mixotrophic Mode of Nutrition.</title>
        <authorList>
            <person name="Burns J.A."/>
            <person name="Paasch A."/>
            <person name="Narechania A."/>
            <person name="Kim E."/>
        </authorList>
    </citation>
    <scope>NUCLEOTIDE SEQUENCE [LARGE SCALE GENOMIC DNA]</scope>
    <source>
        <strain evidence="2 3">PLY_AMNH</strain>
    </source>
</reference>
<accession>A0AAE0FD00</accession>
<comment type="caution">
    <text evidence="2">The sequence shown here is derived from an EMBL/GenBank/DDBJ whole genome shotgun (WGS) entry which is preliminary data.</text>
</comment>
<protein>
    <recommendedName>
        <fullName evidence="4">Sfi1 spindle body domain-containing protein</fullName>
    </recommendedName>
</protein>
<gene>
    <name evidence="2" type="ORF">CYMTET_33489</name>
</gene>
<evidence type="ECO:0000313" key="3">
    <source>
        <dbReference type="Proteomes" id="UP001190700"/>
    </source>
</evidence>
<evidence type="ECO:0000313" key="2">
    <source>
        <dbReference type="EMBL" id="KAK3257423.1"/>
    </source>
</evidence>
<keyword evidence="3" id="KW-1185">Reference proteome</keyword>